<evidence type="ECO:0000313" key="4">
    <source>
        <dbReference type="Proteomes" id="UP000266841"/>
    </source>
</evidence>
<dbReference type="PANTHER" id="PTHR46573">
    <property type="entry name" value="WD REPEAT, SAM AND U-BOX DOMAIN-CONTAINING PROTEIN 1"/>
    <property type="match status" value="1"/>
</dbReference>
<evidence type="ECO:0000256" key="1">
    <source>
        <dbReference type="SAM" id="MobiDB-lite"/>
    </source>
</evidence>
<feature type="compositionally biased region" description="Polar residues" evidence="1">
    <location>
        <begin position="439"/>
        <end position="455"/>
    </location>
</feature>
<dbReference type="eggNOG" id="ENOG502R3II">
    <property type="taxonomic scope" value="Eukaryota"/>
</dbReference>
<dbReference type="InterPro" id="IPR052085">
    <property type="entry name" value="WD-SAM-U-box"/>
</dbReference>
<dbReference type="InterPro" id="IPR013083">
    <property type="entry name" value="Znf_RING/FYVE/PHD"/>
</dbReference>
<dbReference type="OMA" id="CIEVVAT"/>
<dbReference type="OrthoDB" id="10064100at2759"/>
<feature type="compositionally biased region" description="Polar residues" evidence="1">
    <location>
        <begin position="32"/>
        <end position="72"/>
    </location>
</feature>
<feature type="region of interest" description="Disordered" evidence="1">
    <location>
        <begin position="1"/>
        <end position="135"/>
    </location>
</feature>
<feature type="domain" description="U-box" evidence="2">
    <location>
        <begin position="175"/>
        <end position="264"/>
    </location>
</feature>
<dbReference type="GO" id="GO:0004842">
    <property type="term" value="F:ubiquitin-protein transferase activity"/>
    <property type="evidence" value="ECO:0007669"/>
    <property type="project" value="InterPro"/>
</dbReference>
<reference evidence="3 4" key="1">
    <citation type="journal article" date="2012" name="Genome Biol.">
        <title>Genome and low-iron response of an oceanic diatom adapted to chronic iron limitation.</title>
        <authorList>
            <person name="Lommer M."/>
            <person name="Specht M."/>
            <person name="Roy A.S."/>
            <person name="Kraemer L."/>
            <person name="Andreson R."/>
            <person name="Gutowska M.A."/>
            <person name="Wolf J."/>
            <person name="Bergner S.V."/>
            <person name="Schilhabel M.B."/>
            <person name="Klostermeier U.C."/>
            <person name="Beiko R.G."/>
            <person name="Rosenstiel P."/>
            <person name="Hippler M."/>
            <person name="Laroche J."/>
        </authorList>
    </citation>
    <scope>NUCLEOTIDE SEQUENCE [LARGE SCALE GENOMIC DNA]</scope>
    <source>
        <strain evidence="3 4">CCMP1005</strain>
    </source>
</reference>
<gene>
    <name evidence="3" type="ORF">THAOC_02679</name>
</gene>
<feature type="compositionally biased region" description="Polar residues" evidence="1">
    <location>
        <begin position="1"/>
        <end position="18"/>
    </location>
</feature>
<accession>K0TER3</accession>
<feature type="compositionally biased region" description="Low complexity" evidence="1">
    <location>
        <begin position="505"/>
        <end position="533"/>
    </location>
</feature>
<dbReference type="PROSITE" id="PS51698">
    <property type="entry name" value="U_BOX"/>
    <property type="match status" value="1"/>
</dbReference>
<dbReference type="Proteomes" id="UP000266841">
    <property type="component" value="Unassembled WGS sequence"/>
</dbReference>
<dbReference type="AlphaFoldDB" id="K0TER3"/>
<feature type="compositionally biased region" description="Polar residues" evidence="1">
    <location>
        <begin position="487"/>
        <end position="496"/>
    </location>
</feature>
<feature type="region of interest" description="Disordered" evidence="1">
    <location>
        <begin position="349"/>
        <end position="534"/>
    </location>
</feature>
<feature type="compositionally biased region" description="Polar residues" evidence="1">
    <location>
        <begin position="386"/>
        <end position="402"/>
    </location>
</feature>
<feature type="region of interest" description="Disordered" evidence="1">
    <location>
        <begin position="703"/>
        <end position="726"/>
    </location>
</feature>
<dbReference type="Pfam" id="PF04564">
    <property type="entry name" value="U-box"/>
    <property type="match status" value="1"/>
</dbReference>
<feature type="region of interest" description="Disordered" evidence="1">
    <location>
        <begin position="275"/>
        <end position="318"/>
    </location>
</feature>
<evidence type="ECO:0000259" key="2">
    <source>
        <dbReference type="PROSITE" id="PS51698"/>
    </source>
</evidence>
<organism evidence="3 4">
    <name type="scientific">Thalassiosira oceanica</name>
    <name type="common">Marine diatom</name>
    <dbReference type="NCBI Taxonomy" id="159749"/>
    <lineage>
        <taxon>Eukaryota</taxon>
        <taxon>Sar</taxon>
        <taxon>Stramenopiles</taxon>
        <taxon>Ochrophyta</taxon>
        <taxon>Bacillariophyta</taxon>
        <taxon>Coscinodiscophyceae</taxon>
        <taxon>Thalassiosirophycidae</taxon>
        <taxon>Thalassiosirales</taxon>
        <taxon>Thalassiosiraceae</taxon>
        <taxon>Thalassiosira</taxon>
    </lineage>
</organism>
<protein>
    <recommendedName>
        <fullName evidence="2">U-box domain-containing protein</fullName>
    </recommendedName>
</protein>
<dbReference type="PANTHER" id="PTHR46573:SF1">
    <property type="entry name" value="WD REPEAT, SAM AND U-BOX DOMAIN-CONTAINING PROTEIN 1"/>
    <property type="match status" value="1"/>
</dbReference>
<feature type="compositionally biased region" description="Basic and acidic residues" evidence="1">
    <location>
        <begin position="281"/>
        <end position="297"/>
    </location>
</feature>
<keyword evidence="4" id="KW-1185">Reference proteome</keyword>
<name>K0TER3_THAOC</name>
<comment type="caution">
    <text evidence="3">The sequence shown here is derived from an EMBL/GenBank/DDBJ whole genome shotgun (WGS) entry which is preliminary data.</text>
</comment>
<feature type="compositionally biased region" description="Low complexity" evidence="1">
    <location>
        <begin position="88"/>
        <end position="124"/>
    </location>
</feature>
<dbReference type="SMART" id="SM00504">
    <property type="entry name" value="Ubox"/>
    <property type="match status" value="1"/>
</dbReference>
<feature type="compositionally biased region" description="Basic residues" evidence="1">
    <location>
        <begin position="412"/>
        <end position="432"/>
    </location>
</feature>
<feature type="region of interest" description="Disordered" evidence="1">
    <location>
        <begin position="658"/>
        <end position="685"/>
    </location>
</feature>
<evidence type="ECO:0000313" key="3">
    <source>
        <dbReference type="EMBL" id="EJK75594.1"/>
    </source>
</evidence>
<dbReference type="EMBL" id="AGNL01002845">
    <property type="protein sequence ID" value="EJK75594.1"/>
    <property type="molecule type" value="Genomic_DNA"/>
</dbReference>
<sequence>MVSRIQPLSTTSISSTAKPHQIPPPLKKKSSSQRAQHLISQSFSVPQNRTSSGFQQTSRSFTAGANTSSNLGFQAGIPPPPFSDDFSESTCSSNNHSISITSTEFHIRPSAKSKMSSSMMSGASDQGGGSSSLASLSAANNSSSAAFSQFIQQAQQRALQVGGTGDGAGGHPLPQPPRHFLCPIQNTLLVDPVIDGEGHTYERDAILRWLVLTNRLTAVVGVAGDDSSCGTSPITGNLVSLKDLKEDTVVKSAIERWQKECWVRFLLLENRENGIPEESPEEGHNSSEDRVAREQQKNKQAKKKPSRNMPEKKIADGGIVRNEKGMWVVAGNDDIPAVGSMANPLDGLDDLPGYKKKSKKSTSQSAPGGLLDGLEDLPGKRPGKRLNSTSASGGSHNNKLMPSSSRSNTSHASHKSHTSQKSSKSRGSKHREYKGGDDTMSSDAKSHGSTHASSHLSHDKTVARQNSSANLPPPPPKSQQRDRKLASSGNSKSKTPTRVKDSGNSRSTALTAPTTPTSSAPSHSSRQSSPVSAKAPISTIVPANSSGGSFCSNLSAYDNYFSGAGATQAATAHNGWSVPLGVHKVVSRGPGLAVTTQVHRRSAPVRVPRADINGHSSDRDLVIPPGSYVEIVETEVHGDRVRGRVEWTEEVECVRKKKTKMQKAKKRTSRLLKRGSRRGRDESKEDVRLETYEGWISLQWARDDDVDDQEGENRSGATDEDAGPWTEPIPLGVYRINFGAGLPLRETSERDSVVLGKLERGQCVEVVQTQVNGDRVRARVMVPQTSDLLAEGGDGKPSGGMKYTFGWISLLNAMTGSSGASPVPLGAYVVVAEPGCVVTEGGGLNSKVRGTLVPGSCMEVVATRMEEGVVRGLIAAGGHVTLFVPPGSRSGGATVSAKDGRKNGDGGRMFAMPVPLGTYQVIQNGLSVTTGISSSSQITMKLQLNASAEVVETRVEDGRVRGRICAVINEDGSRVVGYGQANGSTDAGGWINLFEPSQRWAKIICFKGGRPVGGGQKRKSGKPAA</sequence>
<dbReference type="Gene3D" id="3.30.40.10">
    <property type="entry name" value="Zinc/RING finger domain, C3HC4 (zinc finger)"/>
    <property type="match status" value="1"/>
</dbReference>
<dbReference type="InterPro" id="IPR003613">
    <property type="entry name" value="Ubox_domain"/>
</dbReference>
<dbReference type="SUPFAM" id="SSF57850">
    <property type="entry name" value="RING/U-box"/>
    <property type="match status" value="1"/>
</dbReference>
<proteinExistence type="predicted"/>
<feature type="compositionally biased region" description="Basic residues" evidence="1">
    <location>
        <begin position="658"/>
        <end position="677"/>
    </location>
</feature>
<dbReference type="GO" id="GO:0016567">
    <property type="term" value="P:protein ubiquitination"/>
    <property type="evidence" value="ECO:0007669"/>
    <property type="project" value="InterPro"/>
</dbReference>